<dbReference type="GO" id="GO:0005634">
    <property type="term" value="C:nucleus"/>
    <property type="evidence" value="ECO:0007669"/>
    <property type="project" value="UniProtKB-SubCell"/>
</dbReference>
<dbReference type="RefSeq" id="XP_056505426.1">
    <property type="nucleotide sequence ID" value="XM_056639669.1"/>
</dbReference>
<dbReference type="GO" id="GO:0045944">
    <property type="term" value="P:positive regulation of transcription by RNA polymerase II"/>
    <property type="evidence" value="ECO:0007669"/>
    <property type="project" value="TreeGrafter"/>
</dbReference>
<organism evidence="8 9">
    <name type="scientific">Penicillium citrinum</name>
    <dbReference type="NCBI Taxonomy" id="5077"/>
    <lineage>
        <taxon>Eukaryota</taxon>
        <taxon>Fungi</taxon>
        <taxon>Dikarya</taxon>
        <taxon>Ascomycota</taxon>
        <taxon>Pezizomycotina</taxon>
        <taxon>Eurotiomycetes</taxon>
        <taxon>Eurotiomycetidae</taxon>
        <taxon>Eurotiales</taxon>
        <taxon>Aspergillaceae</taxon>
        <taxon>Penicillium</taxon>
    </lineage>
</organism>
<dbReference type="Proteomes" id="UP001147733">
    <property type="component" value="Unassembled WGS sequence"/>
</dbReference>
<evidence type="ECO:0000256" key="1">
    <source>
        <dbReference type="ARBA" id="ARBA00004123"/>
    </source>
</evidence>
<evidence type="ECO:0000256" key="5">
    <source>
        <dbReference type="ARBA" id="ARBA00023242"/>
    </source>
</evidence>
<evidence type="ECO:0000256" key="2">
    <source>
        <dbReference type="ARBA" id="ARBA00023015"/>
    </source>
</evidence>
<evidence type="ECO:0000256" key="3">
    <source>
        <dbReference type="ARBA" id="ARBA00023125"/>
    </source>
</evidence>
<reference evidence="8" key="2">
    <citation type="journal article" date="2023" name="IMA Fungus">
        <title>Comparative genomic study of the Penicillium genus elucidates a diverse pangenome and 15 lateral gene transfer events.</title>
        <authorList>
            <person name="Petersen C."/>
            <person name="Sorensen T."/>
            <person name="Nielsen M.R."/>
            <person name="Sondergaard T.E."/>
            <person name="Sorensen J.L."/>
            <person name="Fitzpatrick D.A."/>
            <person name="Frisvad J.C."/>
            <person name="Nielsen K.L."/>
        </authorList>
    </citation>
    <scope>NUCLEOTIDE SEQUENCE</scope>
    <source>
        <strain evidence="8">IBT 23319</strain>
    </source>
</reference>
<dbReference type="CDD" id="cd00067">
    <property type="entry name" value="GAL4"/>
    <property type="match status" value="1"/>
</dbReference>
<dbReference type="EMBL" id="JAPQKT010000001">
    <property type="protein sequence ID" value="KAJ5242422.1"/>
    <property type="molecule type" value="Genomic_DNA"/>
</dbReference>
<evidence type="ECO:0000259" key="7">
    <source>
        <dbReference type="PROSITE" id="PS50048"/>
    </source>
</evidence>
<keyword evidence="3" id="KW-0238">DNA-binding</keyword>
<dbReference type="PROSITE" id="PS50048">
    <property type="entry name" value="ZN2_CY6_FUNGAL_2"/>
    <property type="match status" value="1"/>
</dbReference>
<evidence type="ECO:0000256" key="4">
    <source>
        <dbReference type="ARBA" id="ARBA00023163"/>
    </source>
</evidence>
<feature type="domain" description="Zn(2)-C6 fungal-type" evidence="7">
    <location>
        <begin position="37"/>
        <end position="65"/>
    </location>
</feature>
<evidence type="ECO:0000313" key="9">
    <source>
        <dbReference type="Proteomes" id="UP001147733"/>
    </source>
</evidence>
<keyword evidence="2" id="KW-0805">Transcription regulation</keyword>
<dbReference type="SMART" id="SM00066">
    <property type="entry name" value="GAL4"/>
    <property type="match status" value="1"/>
</dbReference>
<keyword evidence="5" id="KW-0539">Nucleus</keyword>
<dbReference type="OrthoDB" id="3509362at2759"/>
<sequence length="583" mass="64711">MTTYADTGWVESSEIPGKIPTKKIRSRQSGTAWTRSGCITCKRRRKGCDKAKPSCNNCIKQGRTCEGYGDLWVQPLGPSAQVFSQPSAETPKRRRLSGTSAQSPSSTSSPCSESWFQMQLSPSTFSPTPSVSPSPRGRIIDLDDKADYEQPENYPTENSPSPNDILTMIPRSHSLISHLGDHETHYLQYHVEFGSRLLANLESDDNPLRSLLIPRAISSPLLMKAVCAVSALHLANRSAGFSAQTAAAGFYGRALSGIRSAIADSSANGLSDDTMLAVGLLCKYEVVRGSVKQWVVHLNALQRLIASRGGLVAMDRDAAEFLRGLYVYAYNMARISNRKRITPSEDFATHTDLGPPRLDIYIGYTEQILNLCAKIVELPFLQHDTISLRLAVASINDSLLTWSHTNTHYIIPQGLTNESLSRLQLVAECFRDAAFIYLHSILERMATHPPPAVRSDVSDILNLQDYKSLISLPKQTAVDKCLSRIESLHLDDHCEYSALTFPLFISGCESEVFAHRDLVVESLSKLQSNFGIGNTQRAKEVLRILWSRRDGYIPDPSNTIRSGKINLHWFDVLEELQWDLTLA</sequence>
<accession>A0A9W9TUZ1</accession>
<dbReference type="PANTHER" id="PTHR37534">
    <property type="entry name" value="TRANSCRIPTIONAL ACTIVATOR PROTEIN UGA3"/>
    <property type="match status" value="1"/>
</dbReference>
<gene>
    <name evidence="8" type="ORF">N7469_000749</name>
</gene>
<comment type="caution">
    <text evidence="8">The sequence shown here is derived from an EMBL/GenBank/DDBJ whole genome shotgun (WGS) entry which is preliminary data.</text>
</comment>
<comment type="subcellular location">
    <subcellularLocation>
        <location evidence="1">Nucleus</location>
    </subcellularLocation>
</comment>
<dbReference type="AlphaFoldDB" id="A0A9W9TUZ1"/>
<evidence type="ECO:0000256" key="6">
    <source>
        <dbReference type="SAM" id="MobiDB-lite"/>
    </source>
</evidence>
<evidence type="ECO:0000313" key="8">
    <source>
        <dbReference type="EMBL" id="KAJ5242422.1"/>
    </source>
</evidence>
<dbReference type="Gene3D" id="4.10.240.10">
    <property type="entry name" value="Zn(2)-C6 fungal-type DNA-binding domain"/>
    <property type="match status" value="1"/>
</dbReference>
<dbReference type="GO" id="GO:0000981">
    <property type="term" value="F:DNA-binding transcription factor activity, RNA polymerase II-specific"/>
    <property type="evidence" value="ECO:0007669"/>
    <property type="project" value="InterPro"/>
</dbReference>
<protein>
    <recommendedName>
        <fullName evidence="7">Zn(2)-C6 fungal-type domain-containing protein</fullName>
    </recommendedName>
</protein>
<reference evidence="8" key="1">
    <citation type="submission" date="2022-11" db="EMBL/GenBank/DDBJ databases">
        <authorList>
            <person name="Petersen C."/>
        </authorList>
    </citation>
    <scope>NUCLEOTIDE SEQUENCE</scope>
    <source>
        <strain evidence="8">IBT 23319</strain>
    </source>
</reference>
<dbReference type="InterPro" id="IPR021858">
    <property type="entry name" value="Fun_TF"/>
</dbReference>
<dbReference type="InterPro" id="IPR001138">
    <property type="entry name" value="Zn2Cys6_DnaBD"/>
</dbReference>
<feature type="region of interest" description="Disordered" evidence="6">
    <location>
        <begin position="81"/>
        <end position="113"/>
    </location>
</feature>
<dbReference type="PROSITE" id="PS00463">
    <property type="entry name" value="ZN2_CY6_FUNGAL_1"/>
    <property type="match status" value="1"/>
</dbReference>
<dbReference type="GO" id="GO:0008270">
    <property type="term" value="F:zinc ion binding"/>
    <property type="evidence" value="ECO:0007669"/>
    <property type="project" value="InterPro"/>
</dbReference>
<dbReference type="InterPro" id="IPR036864">
    <property type="entry name" value="Zn2-C6_fun-type_DNA-bd_sf"/>
</dbReference>
<dbReference type="Pfam" id="PF00172">
    <property type="entry name" value="Zn_clus"/>
    <property type="match status" value="1"/>
</dbReference>
<dbReference type="PANTHER" id="PTHR37534:SF16">
    <property type="entry name" value="ZN(II)2CYS6 TRANSCRIPTION FACTOR (EUROFUNG)-RELATED"/>
    <property type="match status" value="1"/>
</dbReference>
<dbReference type="SUPFAM" id="SSF57701">
    <property type="entry name" value="Zn2/Cys6 DNA-binding domain"/>
    <property type="match status" value="1"/>
</dbReference>
<proteinExistence type="predicted"/>
<keyword evidence="9" id="KW-1185">Reference proteome</keyword>
<dbReference type="GeneID" id="81378836"/>
<dbReference type="Pfam" id="PF11951">
    <property type="entry name" value="Fungal_trans_2"/>
    <property type="match status" value="1"/>
</dbReference>
<feature type="compositionally biased region" description="Low complexity" evidence="6">
    <location>
        <begin position="97"/>
        <end position="113"/>
    </location>
</feature>
<keyword evidence="4" id="KW-0804">Transcription</keyword>
<name>A0A9W9TUZ1_PENCI</name>
<dbReference type="GO" id="GO:0000976">
    <property type="term" value="F:transcription cis-regulatory region binding"/>
    <property type="evidence" value="ECO:0007669"/>
    <property type="project" value="TreeGrafter"/>
</dbReference>